<reference evidence="2" key="2">
    <citation type="submission" date="2021-05" db="EMBL/GenBank/DDBJ databases">
        <authorList>
            <person name="Moolhuijzen P.M."/>
            <person name="Moffat C.S."/>
        </authorList>
    </citation>
    <scope>NUCLEOTIDE SEQUENCE</scope>
    <source>
        <strain evidence="2">86-124</strain>
    </source>
</reference>
<evidence type="ECO:0000313" key="1">
    <source>
        <dbReference type="EMBL" id="KAF7568253.1"/>
    </source>
</evidence>
<proteinExistence type="predicted"/>
<evidence type="ECO:0000313" key="4">
    <source>
        <dbReference type="Proteomes" id="UP000249757"/>
    </source>
</evidence>
<dbReference type="Proteomes" id="UP000249757">
    <property type="component" value="Unassembled WGS sequence"/>
</dbReference>
<evidence type="ECO:0000313" key="3">
    <source>
        <dbReference type="Proteomes" id="UP000245464"/>
    </source>
</evidence>
<reference evidence="2" key="3">
    <citation type="journal article" date="2022" name="bioRxiv">
        <title>A global pangenome for the wheat fungal pathogen Pyrenophora tritici-repentis and prediction of effector protein structural homology.</title>
        <authorList>
            <person name="Moolhuijzen P."/>
            <person name="See P.T."/>
            <person name="Shi G."/>
            <person name="Powell H.R."/>
            <person name="Cockram J."/>
            <person name="Jorgensen L.N."/>
            <person name="Benslimane H."/>
            <person name="Strelkov S.E."/>
            <person name="Turner J."/>
            <person name="Liu Z."/>
            <person name="Moffat C.S."/>
        </authorList>
    </citation>
    <scope>NUCLEOTIDE SEQUENCE</scope>
    <source>
        <strain evidence="2">86-124</strain>
    </source>
</reference>
<evidence type="ECO:0000313" key="2">
    <source>
        <dbReference type="EMBL" id="KAI1511977.1"/>
    </source>
</evidence>
<protein>
    <submittedName>
        <fullName evidence="1">Uncharacterized protein</fullName>
    </submittedName>
</protein>
<keyword evidence="4" id="KW-1185">Reference proteome</keyword>
<dbReference type="EMBL" id="NQIK02000007">
    <property type="protein sequence ID" value="KAF7568253.1"/>
    <property type="molecule type" value="Genomic_DNA"/>
</dbReference>
<reference evidence="1 3" key="1">
    <citation type="journal article" date="2018" name="BMC Genomics">
        <title>Comparative genomics of the wheat fungal pathogen Pyrenophora tritici-repentis reveals chromosomal variations and genome plasticity.</title>
        <authorList>
            <person name="Moolhuijzen P."/>
            <person name="See P.T."/>
            <person name="Hane J.K."/>
            <person name="Shi G."/>
            <person name="Liu Z."/>
            <person name="Oliver R.P."/>
            <person name="Moffat C.S."/>
        </authorList>
    </citation>
    <scope>NUCLEOTIDE SEQUENCE [LARGE SCALE GENOMIC DNA]</scope>
    <source>
        <strain evidence="1">M4</strain>
    </source>
</reference>
<name>A0A2W1HKL6_9PLEO</name>
<reference evidence="4" key="4">
    <citation type="journal article" date="2022" name="Microb. Genom.">
        <title>A global pangenome for the wheat fungal pathogen Pyrenophora tritici-repentis and prediction of effector protein structural homology.</title>
        <authorList>
            <person name="Moolhuijzen P.M."/>
            <person name="See P.T."/>
            <person name="Shi G."/>
            <person name="Powell H.R."/>
            <person name="Cockram J."/>
            <person name="Jorgensen L.N."/>
            <person name="Benslimane H."/>
            <person name="Strelkov S.E."/>
            <person name="Turner J."/>
            <person name="Liu Z."/>
            <person name="Moffat C.S."/>
        </authorList>
    </citation>
    <scope>NUCLEOTIDE SEQUENCE [LARGE SCALE GENOMIC DNA]</scope>
</reference>
<dbReference type="EMBL" id="NRDI02000012">
    <property type="protein sequence ID" value="KAI1511977.1"/>
    <property type="molecule type" value="Genomic_DNA"/>
</dbReference>
<dbReference type="AlphaFoldDB" id="A0A2W1HKL6"/>
<organism evidence="1 3">
    <name type="scientific">Pyrenophora tritici-repentis</name>
    <dbReference type="NCBI Taxonomy" id="45151"/>
    <lineage>
        <taxon>Eukaryota</taxon>
        <taxon>Fungi</taxon>
        <taxon>Dikarya</taxon>
        <taxon>Ascomycota</taxon>
        <taxon>Pezizomycotina</taxon>
        <taxon>Dothideomycetes</taxon>
        <taxon>Pleosporomycetidae</taxon>
        <taxon>Pleosporales</taxon>
        <taxon>Pleosporineae</taxon>
        <taxon>Pleosporaceae</taxon>
        <taxon>Pyrenophora</taxon>
    </lineage>
</organism>
<dbReference type="Proteomes" id="UP000245464">
    <property type="component" value="Chromosome 7"/>
</dbReference>
<gene>
    <name evidence="2" type="ORF">Ptr86124_008817</name>
    <name evidence="1" type="ORF">PtrM4_128660</name>
</gene>
<accession>A0A2W1HKL6</accession>
<comment type="caution">
    <text evidence="1">The sequence shown here is derived from an EMBL/GenBank/DDBJ whole genome shotgun (WGS) entry which is preliminary data.</text>
</comment>
<dbReference type="OrthoDB" id="3801489at2759"/>
<sequence>MTEPPPTLLTLPRELRDQIFSYLYHEKRFKWAGESPDNPSYFDLCSLALWSHHAKIYLHNSPQLSVLLTHSQLYAEHMPDLAVSIYPNISYRGMWPVIQMHPCNPKNAIIEAFLRQAKVISLFFRVRDQESWKSSHELVNAFSNIALEMKILRISTQIAYTHSLESVMGNEDIDLKKMKQLGPPFITPLPKLTDLPLAQHCRAYRIQPYMNWNFPLPWEILAGHCEIDLMSVSMSVYGREVTAKHKWTTQGCLDALPLPLEESLNVENFTHHGWSPEVAERLCRYPLEMLEWEEVDIKESKK</sequence>